<keyword evidence="3" id="KW-1185">Reference proteome</keyword>
<comment type="caution">
    <text evidence="2">The sequence shown here is derived from an EMBL/GenBank/DDBJ whole genome shotgun (WGS) entry which is preliminary data.</text>
</comment>
<sequence>MSINRFFVVGDKFQNFSQINNVITASELESMLDDQAVENNFRFYLGQGLSEETTRNLLHKAEQQAKQFLFEFNPLIKSGRELSHKHQERNSMLGFPKKLSESLFEVDMLLDENCDEMGDHVTGYHVQGMVLTEAARQTFLAVTEEYFLGDMKGSSYFVINNLDTEYHRFLFPLPATILYQVKDSKEKKGGSLYFDIEMSVIQNGELCATVRTKFTTYDNKFLQKKEADLASAAVTEGLKRMEDNEVAA</sequence>
<evidence type="ECO:0000259" key="1">
    <source>
        <dbReference type="Pfam" id="PF03756"/>
    </source>
</evidence>
<evidence type="ECO:0000313" key="2">
    <source>
        <dbReference type="EMBL" id="GAA3915874.1"/>
    </source>
</evidence>
<feature type="domain" description="A-factor biosynthesis hotdog" evidence="1">
    <location>
        <begin position="84"/>
        <end position="215"/>
    </location>
</feature>
<dbReference type="Pfam" id="PF03756">
    <property type="entry name" value="AfsA"/>
    <property type="match status" value="1"/>
</dbReference>
<protein>
    <submittedName>
        <fullName evidence="2">AfsA-related hotdog domain-containing protein</fullName>
    </submittedName>
</protein>
<name>A0ABP7M5Y3_9GAMM</name>
<reference evidence="3" key="1">
    <citation type="journal article" date="2019" name="Int. J. Syst. Evol. Microbiol.">
        <title>The Global Catalogue of Microorganisms (GCM) 10K type strain sequencing project: providing services to taxonomists for standard genome sequencing and annotation.</title>
        <authorList>
            <consortium name="The Broad Institute Genomics Platform"/>
            <consortium name="The Broad Institute Genome Sequencing Center for Infectious Disease"/>
            <person name="Wu L."/>
            <person name="Ma J."/>
        </authorList>
    </citation>
    <scope>NUCLEOTIDE SEQUENCE [LARGE SCALE GENOMIC DNA]</scope>
    <source>
        <strain evidence="3">JCM 17551</strain>
    </source>
</reference>
<accession>A0ABP7M5Y3</accession>
<proteinExistence type="predicted"/>
<dbReference type="InterPro" id="IPR005509">
    <property type="entry name" value="AfsA_hotdog_dom"/>
</dbReference>
<dbReference type="RefSeq" id="WP_344795762.1">
    <property type="nucleotide sequence ID" value="NZ_BAABBN010000004.1"/>
</dbReference>
<organism evidence="2 3">
    <name type="scientific">Litoribacillus peritrichatus</name>
    <dbReference type="NCBI Taxonomy" id="718191"/>
    <lineage>
        <taxon>Bacteria</taxon>
        <taxon>Pseudomonadati</taxon>
        <taxon>Pseudomonadota</taxon>
        <taxon>Gammaproteobacteria</taxon>
        <taxon>Oceanospirillales</taxon>
        <taxon>Oceanospirillaceae</taxon>
        <taxon>Litoribacillus</taxon>
    </lineage>
</organism>
<dbReference type="Proteomes" id="UP001501565">
    <property type="component" value="Unassembled WGS sequence"/>
</dbReference>
<evidence type="ECO:0000313" key="3">
    <source>
        <dbReference type="Proteomes" id="UP001501565"/>
    </source>
</evidence>
<gene>
    <name evidence="2" type="ORF">GCM10022277_08200</name>
</gene>
<dbReference type="EMBL" id="BAABBN010000004">
    <property type="protein sequence ID" value="GAA3915874.1"/>
    <property type="molecule type" value="Genomic_DNA"/>
</dbReference>